<dbReference type="SMART" id="SM00409">
    <property type="entry name" value="IG"/>
    <property type="match status" value="2"/>
</dbReference>
<evidence type="ECO:0000313" key="3">
    <source>
        <dbReference type="EMBL" id="KAK1891249.1"/>
    </source>
</evidence>
<comment type="caution">
    <text evidence="3">The sequence shown here is derived from an EMBL/GenBank/DDBJ whole genome shotgun (WGS) entry which is preliminary data.</text>
</comment>
<keyword evidence="1" id="KW-1133">Transmembrane helix</keyword>
<dbReference type="InterPro" id="IPR013783">
    <property type="entry name" value="Ig-like_fold"/>
</dbReference>
<dbReference type="InterPro" id="IPR003599">
    <property type="entry name" value="Ig_sub"/>
</dbReference>
<evidence type="ECO:0000313" key="4">
    <source>
        <dbReference type="Proteomes" id="UP001228049"/>
    </source>
</evidence>
<proteinExistence type="predicted"/>
<keyword evidence="4" id="KW-1185">Reference proteome</keyword>
<reference evidence="3" key="1">
    <citation type="submission" date="2023-04" db="EMBL/GenBank/DDBJ databases">
        <title>Chromosome-level genome of Chaenocephalus aceratus.</title>
        <authorList>
            <person name="Park H."/>
        </authorList>
    </citation>
    <scope>NUCLEOTIDE SEQUENCE</scope>
    <source>
        <strain evidence="3">DE</strain>
        <tissue evidence="3">Muscle</tissue>
    </source>
</reference>
<dbReference type="InterPro" id="IPR036179">
    <property type="entry name" value="Ig-like_dom_sf"/>
</dbReference>
<evidence type="ECO:0000259" key="2">
    <source>
        <dbReference type="PROSITE" id="PS50835"/>
    </source>
</evidence>
<sequence>MNRKWLIIVSARLFFHLSVGVDLFVFYWVSQVVLETIGVTLLKIMNTITILLWALANQVMSHTNVTDISSAKILAQQKTISENSDLFLTCSTFGKKKQIQVIVYLCKDDLWIDKKLQKQDQNDTTFTIHRVGLHHSGNYSCVYSSRKDLPKKVTKKRQPIEIVVIYISVAAPSYVHEGDDVAFRCIVSGPLQTLGECQLIHSYLMRNETILQVQAFHVPRMEANFIIEGAVVRDSGHYSCVVLPSKCIQEGEKTLNGNNAVLVEVKESLIFRLIASFGVIALMILLGLCLWWINEQGGFASNSRVADQQADMMEEQQVQREGEDLDAQFDSFSMEQDEEYQNLGDEDFTYSADHEGVYSVAGQR</sequence>
<feature type="transmembrane region" description="Helical" evidence="1">
    <location>
        <begin position="269"/>
        <end position="293"/>
    </location>
</feature>
<evidence type="ECO:0000256" key="1">
    <source>
        <dbReference type="SAM" id="Phobius"/>
    </source>
</evidence>
<keyword evidence="1" id="KW-0812">Transmembrane</keyword>
<dbReference type="InterPro" id="IPR007110">
    <property type="entry name" value="Ig-like_dom"/>
</dbReference>
<name>A0AAD9BYT4_DISEL</name>
<organism evidence="3 4">
    <name type="scientific">Dissostichus eleginoides</name>
    <name type="common">Patagonian toothfish</name>
    <name type="synonym">Dissostichus amissus</name>
    <dbReference type="NCBI Taxonomy" id="100907"/>
    <lineage>
        <taxon>Eukaryota</taxon>
        <taxon>Metazoa</taxon>
        <taxon>Chordata</taxon>
        <taxon>Craniata</taxon>
        <taxon>Vertebrata</taxon>
        <taxon>Euteleostomi</taxon>
        <taxon>Actinopterygii</taxon>
        <taxon>Neopterygii</taxon>
        <taxon>Teleostei</taxon>
        <taxon>Neoteleostei</taxon>
        <taxon>Acanthomorphata</taxon>
        <taxon>Eupercaria</taxon>
        <taxon>Perciformes</taxon>
        <taxon>Notothenioidei</taxon>
        <taxon>Nototheniidae</taxon>
        <taxon>Dissostichus</taxon>
    </lineage>
</organism>
<dbReference type="AlphaFoldDB" id="A0AAD9BYT4"/>
<accession>A0AAD9BYT4</accession>
<dbReference type="Proteomes" id="UP001228049">
    <property type="component" value="Unassembled WGS sequence"/>
</dbReference>
<dbReference type="SUPFAM" id="SSF48726">
    <property type="entry name" value="Immunoglobulin"/>
    <property type="match status" value="2"/>
</dbReference>
<dbReference type="Gene3D" id="2.60.40.10">
    <property type="entry name" value="Immunoglobulins"/>
    <property type="match status" value="1"/>
</dbReference>
<protein>
    <submittedName>
        <fullName evidence="3">Leukocyte immunoglobulin-like receptor subfamily A member 5</fullName>
    </submittedName>
</protein>
<keyword evidence="3" id="KW-0675">Receptor</keyword>
<keyword evidence="1" id="KW-0472">Membrane</keyword>
<gene>
    <name evidence="3" type="ORF">KUDE01_010077</name>
</gene>
<dbReference type="EMBL" id="JASDAP010000015">
    <property type="protein sequence ID" value="KAK1891249.1"/>
    <property type="molecule type" value="Genomic_DNA"/>
</dbReference>
<feature type="transmembrane region" description="Helical" evidence="1">
    <location>
        <begin position="36"/>
        <end position="56"/>
    </location>
</feature>
<dbReference type="PROSITE" id="PS50835">
    <property type="entry name" value="IG_LIKE"/>
    <property type="match status" value="1"/>
</dbReference>
<dbReference type="Pfam" id="PF13895">
    <property type="entry name" value="Ig_2"/>
    <property type="match status" value="1"/>
</dbReference>
<feature type="domain" description="Ig-like" evidence="2">
    <location>
        <begin position="159"/>
        <end position="256"/>
    </location>
</feature>